<sequence length="528" mass="58223">MPAFPRRLLLLAGLATSGCARPHYFQADARIGPGSTAALPATTDTVRVAAGRHYNQHSGFYCFFMGRHYRRVWAAPATVPVLRLATAAPGGLEPGRPGGGYQSISMTLTGAQGREYALRALDKDPRRTVPKVLRATFLLNAVRDATSAGMPYGALTVPPLAQAAGVPHSRPRLVYVRDDETGLGAMSERFRGKVALLEEKYAVLASRTPDLAGATGFVDSEGMLQNVYAHPCYALDQLAFLRARLLDVWLGDWDRHEGQWQWAAFPEAAGRVQYRPIPKDRDQVYFKLDDGLVPWLLTRLAPQFQTFKAHYGNVAGLVKQARFIDHRGLSQLTRADFQRLAADLQRRLPDSLIDQALRRLPPAVFALEGPHLAAALKARREALPQAADAFYLTLAHSPVLGGTAEPERFVVHRYPDSTTVQVFSATLAHLRPGGDSLRFRRTYLTPETRRLTLEGLGGDDVFEVITTGAGRPIRLRLFGGPGHDQLRLQGSPQRLALFDDAADMRADAGPRPQLPPKRHRAYDRLNDD</sequence>
<organism evidence="2 3">
    <name type="scientific">Hymenobacter montanus</name>
    <dbReference type="NCBI Taxonomy" id="2771359"/>
    <lineage>
        <taxon>Bacteria</taxon>
        <taxon>Pseudomonadati</taxon>
        <taxon>Bacteroidota</taxon>
        <taxon>Cytophagia</taxon>
        <taxon>Cytophagales</taxon>
        <taxon>Hymenobacteraceae</taxon>
        <taxon>Hymenobacter</taxon>
    </lineage>
</organism>
<name>A0A927BFA0_9BACT</name>
<feature type="region of interest" description="Disordered" evidence="1">
    <location>
        <begin position="505"/>
        <end position="528"/>
    </location>
</feature>
<comment type="caution">
    <text evidence="2">The sequence shown here is derived from an EMBL/GenBank/DDBJ whole genome shotgun (WGS) entry which is preliminary data.</text>
</comment>
<evidence type="ECO:0000313" key="3">
    <source>
        <dbReference type="Proteomes" id="UP000612233"/>
    </source>
</evidence>
<proteinExistence type="predicted"/>
<evidence type="ECO:0008006" key="4">
    <source>
        <dbReference type="Google" id="ProtNLM"/>
    </source>
</evidence>
<evidence type="ECO:0000313" key="2">
    <source>
        <dbReference type="EMBL" id="MBD2768989.1"/>
    </source>
</evidence>
<accession>A0A927BFA0</accession>
<dbReference type="AlphaFoldDB" id="A0A927BFA0"/>
<evidence type="ECO:0000256" key="1">
    <source>
        <dbReference type="SAM" id="MobiDB-lite"/>
    </source>
</evidence>
<reference evidence="2" key="1">
    <citation type="submission" date="2020-09" db="EMBL/GenBank/DDBJ databases">
        <authorList>
            <person name="Kim M.K."/>
        </authorList>
    </citation>
    <scope>NUCLEOTIDE SEQUENCE</scope>
    <source>
        <strain evidence="2">BT664</strain>
    </source>
</reference>
<dbReference type="PROSITE" id="PS51257">
    <property type="entry name" value="PROKAR_LIPOPROTEIN"/>
    <property type="match status" value="1"/>
</dbReference>
<dbReference type="RefSeq" id="WP_191005798.1">
    <property type="nucleotide sequence ID" value="NZ_JACXAD010000015.1"/>
</dbReference>
<protein>
    <recommendedName>
        <fullName evidence="4">Lipoprotein</fullName>
    </recommendedName>
</protein>
<dbReference type="EMBL" id="JACXAD010000015">
    <property type="protein sequence ID" value="MBD2768989.1"/>
    <property type="molecule type" value="Genomic_DNA"/>
</dbReference>
<gene>
    <name evidence="2" type="ORF">IC235_13940</name>
</gene>
<dbReference type="Proteomes" id="UP000612233">
    <property type="component" value="Unassembled WGS sequence"/>
</dbReference>
<keyword evidence="3" id="KW-1185">Reference proteome</keyword>